<dbReference type="Proteomes" id="UP000008303">
    <property type="component" value="Chromosome"/>
</dbReference>
<proteinExistence type="predicted"/>
<evidence type="ECO:0000313" key="1">
    <source>
        <dbReference type="EMBL" id="AEB28416.1"/>
    </source>
</evidence>
<accession>F4BJS2</accession>
<reference evidence="2" key="1">
    <citation type="journal article" date="2011" name="Appl. Environ. Microbiol.">
        <title>Common ancestry and novel genetic traits of Francisella novicida-like isolates from North America and Australia as revealed by comparative genomic analyses.</title>
        <authorList>
            <person name="Siddaramappa S."/>
            <person name="Challacombe J.F."/>
            <person name="Petersen J.M."/>
            <person name="Pillai S."/>
            <person name="Hogg G."/>
            <person name="Kuske C.R."/>
        </authorList>
    </citation>
    <scope>NUCLEOTIDE SEQUENCE [LARGE SCALE GENOMIC DNA]</scope>
    <source>
        <strain evidence="2">3523</strain>
    </source>
</reference>
<name>F4BJS2_9GAMM</name>
<organism evidence="1 2">
    <name type="scientific">Francisella hispaniensis</name>
    <dbReference type="NCBI Taxonomy" id="622488"/>
    <lineage>
        <taxon>Bacteria</taxon>
        <taxon>Pseudomonadati</taxon>
        <taxon>Pseudomonadota</taxon>
        <taxon>Gammaproteobacteria</taxon>
        <taxon>Thiotrichales</taxon>
        <taxon>Francisellaceae</taxon>
        <taxon>Francisella</taxon>
    </lineage>
</organism>
<evidence type="ECO:0000313" key="2">
    <source>
        <dbReference type="Proteomes" id="UP000008303"/>
    </source>
</evidence>
<dbReference type="KEGG" id="fcn:FN3523_0559"/>
<dbReference type="AlphaFoldDB" id="F4BJS2"/>
<dbReference type="EMBL" id="CP002558">
    <property type="protein sequence ID" value="AEB28416.1"/>
    <property type="molecule type" value="Genomic_DNA"/>
</dbReference>
<protein>
    <submittedName>
        <fullName evidence="1">Uncharacterized protein</fullName>
    </submittedName>
</protein>
<dbReference type="PATRIC" id="fig|676032.3.peg.561"/>
<dbReference type="HOGENOM" id="CLU_3099097_0_0_6"/>
<gene>
    <name evidence="1" type="ordered locus">FN3523_0559</name>
</gene>
<sequence>MPNDNNNELSNTFFMKSPNKAIYRNSSTQKLNIITDKFRHEMKILDIKKAT</sequence>